<evidence type="ECO:0000256" key="2">
    <source>
        <dbReference type="ARBA" id="ARBA00022741"/>
    </source>
</evidence>
<dbReference type="EMBL" id="JAVREN010000078">
    <property type="protein sequence ID" value="MDT0310544.1"/>
    <property type="molecule type" value="Genomic_DNA"/>
</dbReference>
<evidence type="ECO:0000313" key="8">
    <source>
        <dbReference type="EMBL" id="MDT0310544.1"/>
    </source>
</evidence>
<sequence>MGSVYLARSDRGRTVAVKLVQPELAAQPEFRRRFQQEVEAARKVGGDWTAPVLGCDTDAETPWVATGYVAGPSLHEVVAHTYGKLPERTLRILGNGLVNALRDIHAAGLVHRDLKPSNVMITIDGPRVIDFGIARALEGSGEGLTRTGAAVGSPGFMSPEQCRGETLTAASDIFCLGSVLTFAATGTTPFGDPNTAMTALMLRIVQDQKDLTEVPDGIRPLIERCLLQDPGARPTLEELGALTAYEESDEPWLPGALVAKLGRHAVELLDSEDPMQAPPMPRTTPMPAMPAAPPTPAPPSSIPGFPPPAQPTPTHFGSATPPPSPPPPSAPDGATVTSATPPPGYGTPPPPGYGTPPPGGYGTPTPGSYGTPPPAGGYGYPQAAGTPNPGYTPVPGELGAVGNPYGGNYPGGPGTPHPPGAGGGAGGAGSNRKKVVWIVAAAVAVFALTIGIAVAALGGGDDDPSGDPTAGPTVTNSTTDNQPPTQNPTPTPTPTPTGPDQNPTVNTSATVPDAFVGAWEGPVTDAAGEEQGWFLRVEIEPGSGGSQVVRQLTNLNQVLCEEQAMLVDTGSDFIQIAGTGITAEYPSGSGCRQYGGQNLQIQPDGTLLWTHGDNRRATLEVSPLDTGSDGMNYAIFGETYSARDFDVETAVIARAGAVALTYTNDECTREARIISGTLSRDDSGMLVGPGAVVSGQCDPLPSFVVEWDPVDSGRTPELRFTPYAGEGPNFTASLDDD</sequence>
<evidence type="ECO:0000259" key="7">
    <source>
        <dbReference type="PROSITE" id="PS50011"/>
    </source>
</evidence>
<dbReference type="PANTHER" id="PTHR43289:SF34">
    <property type="entry name" value="SERINE_THREONINE-PROTEIN KINASE YBDM-RELATED"/>
    <property type="match status" value="1"/>
</dbReference>
<dbReference type="Gene3D" id="3.30.200.20">
    <property type="entry name" value="Phosphorylase Kinase, domain 1"/>
    <property type="match status" value="1"/>
</dbReference>
<dbReference type="InterPro" id="IPR011009">
    <property type="entry name" value="Kinase-like_dom_sf"/>
</dbReference>
<keyword evidence="6" id="KW-1133">Transmembrane helix</keyword>
<dbReference type="PROSITE" id="PS50011">
    <property type="entry name" value="PROTEIN_KINASE_DOM"/>
    <property type="match status" value="1"/>
</dbReference>
<evidence type="ECO:0000256" key="6">
    <source>
        <dbReference type="SAM" id="Phobius"/>
    </source>
</evidence>
<dbReference type="SUPFAM" id="SSF56112">
    <property type="entry name" value="Protein kinase-like (PK-like)"/>
    <property type="match status" value="1"/>
</dbReference>
<dbReference type="SMART" id="SM00220">
    <property type="entry name" value="S_TKc"/>
    <property type="match status" value="1"/>
</dbReference>
<keyword evidence="4" id="KW-0067">ATP-binding</keyword>
<keyword evidence="6" id="KW-0812">Transmembrane</keyword>
<dbReference type="Pfam" id="PF00069">
    <property type="entry name" value="Pkinase"/>
    <property type="match status" value="1"/>
</dbReference>
<evidence type="ECO:0000256" key="4">
    <source>
        <dbReference type="ARBA" id="ARBA00022840"/>
    </source>
</evidence>
<reference evidence="9" key="1">
    <citation type="submission" date="2023-07" db="EMBL/GenBank/DDBJ databases">
        <title>30 novel species of actinomycetes from the DSMZ collection.</title>
        <authorList>
            <person name="Nouioui I."/>
        </authorList>
    </citation>
    <scope>NUCLEOTIDE SEQUENCE [LARGE SCALE GENOMIC DNA]</scope>
    <source>
        <strain evidence="9">DSM 44917</strain>
    </source>
</reference>
<gene>
    <name evidence="8" type="ORF">RM780_26880</name>
</gene>
<organism evidence="8 9">
    <name type="scientific">Streptomyces boetiae</name>
    <dbReference type="NCBI Taxonomy" id="3075541"/>
    <lineage>
        <taxon>Bacteria</taxon>
        <taxon>Bacillati</taxon>
        <taxon>Actinomycetota</taxon>
        <taxon>Actinomycetes</taxon>
        <taxon>Kitasatosporales</taxon>
        <taxon>Streptomycetaceae</taxon>
        <taxon>Streptomyces</taxon>
    </lineage>
</organism>
<feature type="compositionally biased region" description="Pro residues" evidence="5">
    <location>
        <begin position="276"/>
        <end position="311"/>
    </location>
</feature>
<feature type="transmembrane region" description="Helical" evidence="6">
    <location>
        <begin position="435"/>
        <end position="458"/>
    </location>
</feature>
<feature type="compositionally biased region" description="Gly residues" evidence="5">
    <location>
        <begin position="420"/>
        <end position="429"/>
    </location>
</feature>
<feature type="region of interest" description="Disordered" evidence="5">
    <location>
        <begin position="460"/>
        <end position="509"/>
    </location>
</feature>
<name>A0ABU2LG30_9ACTN</name>
<keyword evidence="6" id="KW-0472">Membrane</keyword>
<dbReference type="Proteomes" id="UP001183388">
    <property type="component" value="Unassembled WGS sequence"/>
</dbReference>
<dbReference type="GO" id="GO:0004674">
    <property type="term" value="F:protein serine/threonine kinase activity"/>
    <property type="evidence" value="ECO:0007669"/>
    <property type="project" value="UniProtKB-EC"/>
</dbReference>
<feature type="region of interest" description="Disordered" evidence="5">
    <location>
        <begin position="716"/>
        <end position="737"/>
    </location>
</feature>
<proteinExistence type="predicted"/>
<evidence type="ECO:0000256" key="5">
    <source>
        <dbReference type="SAM" id="MobiDB-lite"/>
    </source>
</evidence>
<dbReference type="PROSITE" id="PS00108">
    <property type="entry name" value="PROTEIN_KINASE_ST"/>
    <property type="match status" value="1"/>
</dbReference>
<evidence type="ECO:0000256" key="3">
    <source>
        <dbReference type="ARBA" id="ARBA00022777"/>
    </source>
</evidence>
<dbReference type="InterPro" id="IPR000719">
    <property type="entry name" value="Prot_kinase_dom"/>
</dbReference>
<evidence type="ECO:0000313" key="9">
    <source>
        <dbReference type="Proteomes" id="UP001183388"/>
    </source>
</evidence>
<keyword evidence="3 8" id="KW-0418">Kinase</keyword>
<feature type="compositionally biased region" description="Pro residues" evidence="5">
    <location>
        <begin position="485"/>
        <end position="497"/>
    </location>
</feature>
<dbReference type="Gene3D" id="1.10.510.10">
    <property type="entry name" value="Transferase(Phosphotransferase) domain 1"/>
    <property type="match status" value="1"/>
</dbReference>
<protein>
    <submittedName>
        <fullName evidence="8">Serine/threonine-protein kinase</fullName>
        <ecNumber evidence="8">2.7.11.1</ecNumber>
    </submittedName>
</protein>
<accession>A0ABU2LG30</accession>
<keyword evidence="1 8" id="KW-0808">Transferase</keyword>
<dbReference type="PANTHER" id="PTHR43289">
    <property type="entry name" value="MITOGEN-ACTIVATED PROTEIN KINASE KINASE KINASE 20-RELATED"/>
    <property type="match status" value="1"/>
</dbReference>
<feature type="region of interest" description="Disordered" evidence="5">
    <location>
        <begin position="271"/>
        <end position="430"/>
    </location>
</feature>
<comment type="caution">
    <text evidence="8">The sequence shown here is derived from an EMBL/GenBank/DDBJ whole genome shotgun (WGS) entry which is preliminary data.</text>
</comment>
<keyword evidence="9" id="KW-1185">Reference proteome</keyword>
<keyword evidence="2" id="KW-0547">Nucleotide-binding</keyword>
<dbReference type="CDD" id="cd14014">
    <property type="entry name" value="STKc_PknB_like"/>
    <property type="match status" value="1"/>
</dbReference>
<feature type="compositionally biased region" description="Pro residues" evidence="5">
    <location>
        <begin position="320"/>
        <end position="330"/>
    </location>
</feature>
<feature type="domain" description="Protein kinase" evidence="7">
    <location>
        <begin position="1"/>
        <end position="253"/>
    </location>
</feature>
<feature type="compositionally biased region" description="Pro residues" evidence="5">
    <location>
        <begin position="340"/>
        <end position="359"/>
    </location>
</feature>
<dbReference type="EC" id="2.7.11.1" evidence="8"/>
<dbReference type="InterPro" id="IPR008271">
    <property type="entry name" value="Ser/Thr_kinase_AS"/>
</dbReference>
<feature type="compositionally biased region" description="Low complexity" evidence="5">
    <location>
        <begin position="466"/>
        <end position="484"/>
    </location>
</feature>
<evidence type="ECO:0000256" key="1">
    <source>
        <dbReference type="ARBA" id="ARBA00022679"/>
    </source>
</evidence>